<keyword evidence="1" id="KW-0812">Transmembrane</keyword>
<accession>C7Q4E0</accession>
<evidence type="ECO:0000256" key="1">
    <source>
        <dbReference type="SAM" id="Phobius"/>
    </source>
</evidence>
<proteinExistence type="predicted"/>
<evidence type="ECO:0000313" key="3">
    <source>
        <dbReference type="EMBL" id="ACU70000.1"/>
    </source>
</evidence>
<dbReference type="KEGG" id="cai:Caci_1074"/>
<feature type="domain" description="DUF4234" evidence="2">
    <location>
        <begin position="13"/>
        <end position="78"/>
    </location>
</feature>
<dbReference type="HOGENOM" id="CLU_135671_0_0_11"/>
<feature type="transmembrane region" description="Helical" evidence="1">
    <location>
        <begin position="12"/>
        <end position="30"/>
    </location>
</feature>
<dbReference type="STRING" id="479433.Caci_1074"/>
<dbReference type="InterPro" id="IPR025328">
    <property type="entry name" value="DUF4234"/>
</dbReference>
<protein>
    <recommendedName>
        <fullName evidence="2">DUF4234 domain-containing protein</fullName>
    </recommendedName>
</protein>
<evidence type="ECO:0000259" key="2">
    <source>
        <dbReference type="Pfam" id="PF14018"/>
    </source>
</evidence>
<keyword evidence="1" id="KW-1133">Transmembrane helix</keyword>
<dbReference type="eggNOG" id="ENOG5032UXY">
    <property type="taxonomic scope" value="Bacteria"/>
</dbReference>
<name>C7Q4E0_CATAD</name>
<dbReference type="RefSeq" id="WP_012785294.1">
    <property type="nucleotide sequence ID" value="NC_013131.1"/>
</dbReference>
<reference evidence="3 4" key="1">
    <citation type="journal article" date="2009" name="Stand. Genomic Sci.">
        <title>Complete genome sequence of Catenulispora acidiphila type strain (ID 139908).</title>
        <authorList>
            <person name="Copeland A."/>
            <person name="Lapidus A."/>
            <person name="Glavina Del Rio T."/>
            <person name="Nolan M."/>
            <person name="Lucas S."/>
            <person name="Chen F."/>
            <person name="Tice H."/>
            <person name="Cheng J.F."/>
            <person name="Bruce D."/>
            <person name="Goodwin L."/>
            <person name="Pitluck S."/>
            <person name="Mikhailova N."/>
            <person name="Pati A."/>
            <person name="Ivanova N."/>
            <person name="Mavromatis K."/>
            <person name="Chen A."/>
            <person name="Palaniappan K."/>
            <person name="Chain P."/>
            <person name="Land M."/>
            <person name="Hauser L."/>
            <person name="Chang Y.J."/>
            <person name="Jeffries C.D."/>
            <person name="Chertkov O."/>
            <person name="Brettin T."/>
            <person name="Detter J.C."/>
            <person name="Han C."/>
            <person name="Ali Z."/>
            <person name="Tindall B.J."/>
            <person name="Goker M."/>
            <person name="Bristow J."/>
            <person name="Eisen J.A."/>
            <person name="Markowitz V."/>
            <person name="Hugenholtz P."/>
            <person name="Kyrpides N.C."/>
            <person name="Klenk H.P."/>
        </authorList>
    </citation>
    <scope>NUCLEOTIDE SEQUENCE [LARGE SCALE GENOMIC DNA]</scope>
    <source>
        <strain evidence="4">DSM 44928 / JCM 14897 / NBRC 102108 / NRRL B-24433 / ID139908</strain>
    </source>
</reference>
<keyword evidence="4" id="KW-1185">Reference proteome</keyword>
<dbReference type="EMBL" id="CP001700">
    <property type="protein sequence ID" value="ACU70000.1"/>
    <property type="molecule type" value="Genomic_DNA"/>
</dbReference>
<gene>
    <name evidence="3" type="ordered locus">Caci_1074</name>
</gene>
<sequence length="143" mass="15735">MPQGAVGKKRQPWGVWGLSLITIGIYYYVWWYKVNRETRDFDSRITVNPALSVLAWIPGSYLVIPPFVSAFRTGKRISQAQVAAGLPATCNGGLGILLAILASTHTVYYQGQMNKIWDSYEGAAEGTVVPHRSESVPQGQHIA</sequence>
<feature type="transmembrane region" description="Helical" evidence="1">
    <location>
        <begin position="50"/>
        <end position="71"/>
    </location>
</feature>
<keyword evidence="1" id="KW-0472">Membrane</keyword>
<dbReference type="InParanoid" id="C7Q4E0"/>
<organism evidence="3 4">
    <name type="scientific">Catenulispora acidiphila (strain DSM 44928 / JCM 14897 / NBRC 102108 / NRRL B-24433 / ID139908)</name>
    <dbReference type="NCBI Taxonomy" id="479433"/>
    <lineage>
        <taxon>Bacteria</taxon>
        <taxon>Bacillati</taxon>
        <taxon>Actinomycetota</taxon>
        <taxon>Actinomycetes</taxon>
        <taxon>Catenulisporales</taxon>
        <taxon>Catenulisporaceae</taxon>
        <taxon>Catenulispora</taxon>
    </lineage>
</organism>
<dbReference type="OrthoDB" id="4945834at2"/>
<dbReference type="Proteomes" id="UP000000851">
    <property type="component" value="Chromosome"/>
</dbReference>
<dbReference type="AlphaFoldDB" id="C7Q4E0"/>
<evidence type="ECO:0000313" key="4">
    <source>
        <dbReference type="Proteomes" id="UP000000851"/>
    </source>
</evidence>
<dbReference type="Pfam" id="PF14018">
    <property type="entry name" value="DUF4234"/>
    <property type="match status" value="1"/>
</dbReference>